<protein>
    <submittedName>
        <fullName evidence="2">Unannotated protein</fullName>
    </submittedName>
</protein>
<proteinExistence type="predicted"/>
<keyword evidence="1" id="KW-0472">Membrane</keyword>
<dbReference type="AlphaFoldDB" id="A0A6J7AM51"/>
<accession>A0A6J7AM51</accession>
<dbReference type="EMBL" id="CAFABH010000064">
    <property type="protein sequence ID" value="CAB4833975.1"/>
    <property type="molecule type" value="Genomic_DNA"/>
</dbReference>
<keyword evidence="1" id="KW-0812">Transmembrane</keyword>
<keyword evidence="1" id="KW-1133">Transmembrane helix</keyword>
<evidence type="ECO:0000313" key="2">
    <source>
        <dbReference type="EMBL" id="CAB4833975.1"/>
    </source>
</evidence>
<sequence length="176" mass="18536">MDKKQNPYDLGLLAAGVGLVVGSFSPWISVVIVNIAGTSGFRGYITLISGLIVSLYAATRLWPNLLDTKLSSKLNILSKISLAASVIVLVEVAIRIKQVAGQLNDVADTQPVTQATDDIFGGMTQALDDFAKSLADAFKPRLAMGWYVCLVSVAVAIALVLVPGKQSQTEVDNSGA</sequence>
<reference evidence="2" key="1">
    <citation type="submission" date="2020-05" db="EMBL/GenBank/DDBJ databases">
        <authorList>
            <person name="Chiriac C."/>
            <person name="Salcher M."/>
            <person name="Ghai R."/>
            <person name="Kavagutti S V."/>
        </authorList>
    </citation>
    <scope>NUCLEOTIDE SEQUENCE</scope>
</reference>
<feature type="transmembrane region" description="Helical" evidence="1">
    <location>
        <begin position="12"/>
        <end position="35"/>
    </location>
</feature>
<feature type="transmembrane region" description="Helical" evidence="1">
    <location>
        <begin position="74"/>
        <end position="94"/>
    </location>
</feature>
<name>A0A6J7AM51_9ZZZZ</name>
<evidence type="ECO:0000256" key="1">
    <source>
        <dbReference type="SAM" id="Phobius"/>
    </source>
</evidence>
<organism evidence="2">
    <name type="scientific">freshwater metagenome</name>
    <dbReference type="NCBI Taxonomy" id="449393"/>
    <lineage>
        <taxon>unclassified sequences</taxon>
        <taxon>metagenomes</taxon>
        <taxon>ecological metagenomes</taxon>
    </lineage>
</organism>
<gene>
    <name evidence="2" type="ORF">UFOPK3174_01564</name>
</gene>
<feature type="transmembrane region" description="Helical" evidence="1">
    <location>
        <begin position="144"/>
        <end position="162"/>
    </location>
</feature>
<feature type="transmembrane region" description="Helical" evidence="1">
    <location>
        <begin position="41"/>
        <end position="62"/>
    </location>
</feature>